<accession>A0A9X2L244</accession>
<dbReference type="Pfam" id="PF11276">
    <property type="entry name" value="DUF3078"/>
    <property type="match status" value="1"/>
</dbReference>
<protein>
    <submittedName>
        <fullName evidence="2">DUF3078 domain-containing protein</fullName>
    </submittedName>
</protein>
<dbReference type="InterPro" id="IPR021428">
    <property type="entry name" value="DUF3078"/>
</dbReference>
<reference evidence="2" key="1">
    <citation type="submission" date="2022-06" db="EMBL/GenBank/DDBJ databases">
        <title>Gracilimonas sp. CAU 1638 isolated from sea sediment.</title>
        <authorList>
            <person name="Kim W."/>
        </authorList>
    </citation>
    <scope>NUCLEOTIDE SEQUENCE</scope>
    <source>
        <strain evidence="2">CAU 1638</strain>
    </source>
</reference>
<dbReference type="AlphaFoldDB" id="A0A9X2L244"/>
<comment type="caution">
    <text evidence="2">The sequence shown here is derived from an EMBL/GenBank/DDBJ whole genome shotgun (WGS) entry which is preliminary data.</text>
</comment>
<name>A0A9X2L244_9BACT</name>
<dbReference type="EMBL" id="JANDBC010000001">
    <property type="protein sequence ID" value="MCP9290827.1"/>
    <property type="molecule type" value="Genomic_DNA"/>
</dbReference>
<feature type="chain" id="PRO_5040760001" evidence="1">
    <location>
        <begin position="24"/>
        <end position="291"/>
    </location>
</feature>
<feature type="signal peptide" evidence="1">
    <location>
        <begin position="1"/>
        <end position="23"/>
    </location>
</feature>
<evidence type="ECO:0000313" key="3">
    <source>
        <dbReference type="Proteomes" id="UP001139125"/>
    </source>
</evidence>
<gene>
    <name evidence="2" type="ORF">NM125_04405</name>
</gene>
<dbReference type="Proteomes" id="UP001139125">
    <property type="component" value="Unassembled WGS sequence"/>
</dbReference>
<organism evidence="2 3">
    <name type="scientific">Gracilimonas sediminicola</name>
    <dbReference type="NCBI Taxonomy" id="2952158"/>
    <lineage>
        <taxon>Bacteria</taxon>
        <taxon>Pseudomonadati</taxon>
        <taxon>Balneolota</taxon>
        <taxon>Balneolia</taxon>
        <taxon>Balneolales</taxon>
        <taxon>Balneolaceae</taxon>
        <taxon>Gracilimonas</taxon>
    </lineage>
</organism>
<evidence type="ECO:0000313" key="2">
    <source>
        <dbReference type="EMBL" id="MCP9290827.1"/>
    </source>
</evidence>
<keyword evidence="1" id="KW-0732">Signal</keyword>
<sequence>MTIRIKALTAFLFLSFISLTVSAQTITIPDTLSGWEQKWVASFNGSQAAYSNWSQGGASSVSGTGSSVLNLLYRQDQFAYGFRTNVKYGQSRIKNEGVRKTDDLISIRNRFTYTFREDGSLAAYGVIGFQTQFDKGYEYNSEEGVPDELISDFMAPAYINEGVGLAYEPGNSFTFEAGLGLKQTIVNDDSLSAVYGLDPGDNFRSEGGLTTGITFEKQVAENIMYSSSLETFTNFLIPVSETDVMWGNELVGQINSIVSASFQFELRYDNDFSSEVQLKQVLSAGVSVNLY</sequence>
<dbReference type="RefSeq" id="WP_255133254.1">
    <property type="nucleotide sequence ID" value="NZ_JANDBC010000001.1"/>
</dbReference>
<proteinExistence type="predicted"/>
<keyword evidence="3" id="KW-1185">Reference proteome</keyword>
<evidence type="ECO:0000256" key="1">
    <source>
        <dbReference type="SAM" id="SignalP"/>
    </source>
</evidence>